<evidence type="ECO:0000256" key="1">
    <source>
        <dbReference type="ARBA" id="ARBA00004141"/>
    </source>
</evidence>
<dbReference type="GO" id="GO:0006879">
    <property type="term" value="P:intracellular iron ion homeostasis"/>
    <property type="evidence" value="ECO:0007669"/>
    <property type="project" value="TreeGrafter"/>
</dbReference>
<sequence>MALKSDLSAGYYYVCTALIVLLVGSIIYLIHQITTYINRTKKKDVPILHSNENNFTSPRRSIHLSPTVWFYKCWNQVIHILGVGEMSIGAIVILLIYLTVNIIFLALPFKTDEGISHQTSIRFAYLGIANAAFIFPLATRNSIFTKLIGIPFERMITYHRWVGRTIFWLLTFHASTQIQSNYNSSKSISHSLWGTDIYKWGFLAYIFLSITVTMANSAISSGVTRIIFKFPTYYEAGQYIFVNFPFLKIPTSLIDWHPFSLSSPPLSSFGSIANSGEVNSPTVDDTGDEGYASIHVKMQGGYTNTLYAKSQQGSQLTETPLKMRIEGPYGKKSVDFSSYKTVLLISGGIGITPIICILGDLIDSQIKNNYIVTQAIHFVWVIPNIELEKIRKSALTLLPPEKYLLEIQVYLTRSTTTPSSTFFQGRPDIKKIMKALKQKHGSGDIAVGVCGPAPLIKEARNAAGSESDVTCLFKTHTETFEL</sequence>
<dbReference type="PANTHER" id="PTHR32361">
    <property type="entry name" value="FERRIC/CUPRIC REDUCTASE TRANSMEMBRANE COMPONENT"/>
    <property type="match status" value="1"/>
</dbReference>
<evidence type="ECO:0000256" key="10">
    <source>
        <dbReference type="SAM" id="Phobius"/>
    </source>
</evidence>
<evidence type="ECO:0000256" key="7">
    <source>
        <dbReference type="ARBA" id="ARBA00023065"/>
    </source>
</evidence>
<evidence type="ECO:0000256" key="9">
    <source>
        <dbReference type="ARBA" id="ARBA00023180"/>
    </source>
</evidence>
<evidence type="ECO:0000256" key="8">
    <source>
        <dbReference type="ARBA" id="ARBA00023136"/>
    </source>
</evidence>
<keyword evidence="3" id="KW-0813">Transport</keyword>
<dbReference type="PANTHER" id="PTHR32361:SF9">
    <property type="entry name" value="FERRIC REDUCTASE TRANSMEMBRANE COMPONENT 3-RELATED"/>
    <property type="match status" value="1"/>
</dbReference>
<comment type="subcellular location">
    <subcellularLocation>
        <location evidence="1">Membrane</location>
        <topology evidence="1">Multi-pass membrane protein</topology>
    </subcellularLocation>
</comment>
<evidence type="ECO:0000256" key="2">
    <source>
        <dbReference type="ARBA" id="ARBA00006278"/>
    </source>
</evidence>
<dbReference type="GO" id="GO:0000293">
    <property type="term" value="F:ferric-chelate reductase activity"/>
    <property type="evidence" value="ECO:0007669"/>
    <property type="project" value="TreeGrafter"/>
</dbReference>
<name>A0A9N9FJP3_9GLOM</name>
<dbReference type="InterPro" id="IPR051410">
    <property type="entry name" value="Ferric/Cupric_Reductase"/>
</dbReference>
<dbReference type="Gene3D" id="3.40.50.80">
    <property type="entry name" value="Nucleotide-binding domain of ferredoxin-NADP reductase (FNR) module"/>
    <property type="match status" value="1"/>
</dbReference>
<comment type="caution">
    <text evidence="12">The sequence shown here is derived from an EMBL/GenBank/DDBJ whole genome shotgun (WGS) entry which is preliminary data.</text>
</comment>
<feature type="transmembrane region" description="Helical" evidence="10">
    <location>
        <begin position="121"/>
        <end position="140"/>
    </location>
</feature>
<dbReference type="InterPro" id="IPR039261">
    <property type="entry name" value="FNR_nucleotide-bd"/>
</dbReference>
<reference evidence="12" key="1">
    <citation type="submission" date="2021-06" db="EMBL/GenBank/DDBJ databases">
        <authorList>
            <person name="Kallberg Y."/>
            <person name="Tangrot J."/>
            <person name="Rosling A."/>
        </authorList>
    </citation>
    <scope>NUCLEOTIDE SEQUENCE</scope>
    <source>
        <strain evidence="12">AZ414A</strain>
    </source>
</reference>
<dbReference type="SUPFAM" id="SSF52343">
    <property type="entry name" value="Ferredoxin reductase-like, C-terminal NADP-linked domain"/>
    <property type="match status" value="1"/>
</dbReference>
<dbReference type="InterPro" id="IPR013121">
    <property type="entry name" value="Fe_red_NAD-bd_6"/>
</dbReference>
<keyword evidence="6" id="KW-0560">Oxidoreductase</keyword>
<keyword evidence="9" id="KW-0325">Glycoprotein</keyword>
<dbReference type="OrthoDB" id="167398at2759"/>
<dbReference type="AlphaFoldDB" id="A0A9N9FJP3"/>
<accession>A0A9N9FJP3</accession>
<organism evidence="12 13">
    <name type="scientific">Diversispora eburnea</name>
    <dbReference type="NCBI Taxonomy" id="1213867"/>
    <lineage>
        <taxon>Eukaryota</taxon>
        <taxon>Fungi</taxon>
        <taxon>Fungi incertae sedis</taxon>
        <taxon>Mucoromycota</taxon>
        <taxon>Glomeromycotina</taxon>
        <taxon>Glomeromycetes</taxon>
        <taxon>Diversisporales</taxon>
        <taxon>Diversisporaceae</taxon>
        <taxon>Diversispora</taxon>
    </lineage>
</organism>
<dbReference type="InterPro" id="IPR017938">
    <property type="entry name" value="Riboflavin_synthase-like_b-brl"/>
</dbReference>
<dbReference type="GO" id="GO:0005886">
    <property type="term" value="C:plasma membrane"/>
    <property type="evidence" value="ECO:0007669"/>
    <property type="project" value="TreeGrafter"/>
</dbReference>
<evidence type="ECO:0000256" key="6">
    <source>
        <dbReference type="ARBA" id="ARBA00023002"/>
    </source>
</evidence>
<dbReference type="InterPro" id="IPR013130">
    <property type="entry name" value="Fe3_Rdtase_TM_dom"/>
</dbReference>
<dbReference type="GO" id="GO:0006826">
    <property type="term" value="P:iron ion transport"/>
    <property type="evidence" value="ECO:0007669"/>
    <property type="project" value="TreeGrafter"/>
</dbReference>
<feature type="transmembrane region" description="Helical" evidence="10">
    <location>
        <begin position="200"/>
        <end position="219"/>
    </location>
</feature>
<evidence type="ECO:0000313" key="12">
    <source>
        <dbReference type="EMBL" id="CAG8538146.1"/>
    </source>
</evidence>
<dbReference type="SUPFAM" id="SSF63380">
    <property type="entry name" value="Riboflavin synthase domain-like"/>
    <property type="match status" value="1"/>
</dbReference>
<feature type="transmembrane region" description="Helical" evidence="10">
    <location>
        <begin position="12"/>
        <end position="31"/>
    </location>
</feature>
<dbReference type="Pfam" id="PF01794">
    <property type="entry name" value="Ferric_reduct"/>
    <property type="match status" value="1"/>
</dbReference>
<dbReference type="Proteomes" id="UP000789706">
    <property type="component" value="Unassembled WGS sequence"/>
</dbReference>
<feature type="domain" description="FAD-binding FR-type" evidence="11">
    <location>
        <begin position="205"/>
        <end position="335"/>
    </location>
</feature>
<keyword evidence="5 10" id="KW-1133">Transmembrane helix</keyword>
<dbReference type="Pfam" id="PF08030">
    <property type="entry name" value="NAD_binding_6"/>
    <property type="match status" value="1"/>
</dbReference>
<dbReference type="SFLD" id="SFLDS00052">
    <property type="entry name" value="Ferric_Reductase_Domain"/>
    <property type="match status" value="1"/>
</dbReference>
<keyword evidence="4 10" id="KW-0812">Transmembrane</keyword>
<feature type="transmembrane region" description="Helical" evidence="10">
    <location>
        <begin position="88"/>
        <end position="109"/>
    </location>
</feature>
<evidence type="ECO:0000256" key="4">
    <source>
        <dbReference type="ARBA" id="ARBA00022692"/>
    </source>
</evidence>
<evidence type="ECO:0000259" key="11">
    <source>
        <dbReference type="PROSITE" id="PS51384"/>
    </source>
</evidence>
<gene>
    <name evidence="12" type="ORF">DEBURN_LOCUS6475</name>
</gene>
<dbReference type="EMBL" id="CAJVPK010000670">
    <property type="protein sequence ID" value="CAG8538146.1"/>
    <property type="molecule type" value="Genomic_DNA"/>
</dbReference>
<protein>
    <submittedName>
        <fullName evidence="12">12015_t:CDS:1</fullName>
    </submittedName>
</protein>
<evidence type="ECO:0000313" key="13">
    <source>
        <dbReference type="Proteomes" id="UP000789706"/>
    </source>
</evidence>
<keyword evidence="13" id="KW-1185">Reference proteome</keyword>
<comment type="similarity">
    <text evidence="2">Belongs to the ferric reductase (FRE) family.</text>
</comment>
<dbReference type="GO" id="GO:0015677">
    <property type="term" value="P:copper ion import"/>
    <property type="evidence" value="ECO:0007669"/>
    <property type="project" value="TreeGrafter"/>
</dbReference>
<keyword evidence="7" id="KW-0406">Ion transport</keyword>
<evidence type="ECO:0000256" key="5">
    <source>
        <dbReference type="ARBA" id="ARBA00022989"/>
    </source>
</evidence>
<dbReference type="CDD" id="cd06186">
    <property type="entry name" value="NOX_Duox_like_FAD_NADP"/>
    <property type="match status" value="1"/>
</dbReference>
<dbReference type="InterPro" id="IPR017927">
    <property type="entry name" value="FAD-bd_FR_type"/>
</dbReference>
<keyword evidence="8 10" id="KW-0472">Membrane</keyword>
<dbReference type="PROSITE" id="PS51384">
    <property type="entry name" value="FAD_FR"/>
    <property type="match status" value="1"/>
</dbReference>
<evidence type="ECO:0000256" key="3">
    <source>
        <dbReference type="ARBA" id="ARBA00022448"/>
    </source>
</evidence>
<proteinExistence type="inferred from homology"/>